<gene>
    <name evidence="8" type="ORF">BE17_39235</name>
</gene>
<proteinExistence type="predicted"/>
<feature type="coiled-coil region" evidence="6">
    <location>
        <begin position="1161"/>
        <end position="1188"/>
    </location>
</feature>
<dbReference type="PROSITE" id="PS00108">
    <property type="entry name" value="PROTEIN_KINASE_ST"/>
    <property type="match status" value="1"/>
</dbReference>
<keyword evidence="3" id="KW-0547">Nucleotide-binding</keyword>
<feature type="domain" description="Protein kinase" evidence="7">
    <location>
        <begin position="11"/>
        <end position="272"/>
    </location>
</feature>
<reference evidence="8 9" key="1">
    <citation type="submission" date="2014-02" db="EMBL/GenBank/DDBJ databases">
        <title>The small core and large imbalanced accessory genome model reveals a collaborative survival strategy of Sorangium cellulosum strains in nature.</title>
        <authorList>
            <person name="Han K."/>
            <person name="Peng R."/>
            <person name="Blom J."/>
            <person name="Li Y.-Z."/>
        </authorList>
    </citation>
    <scope>NUCLEOTIDE SEQUENCE [LARGE SCALE GENOMIC DNA]</scope>
    <source>
        <strain evidence="8 9">So0011-07</strain>
    </source>
</reference>
<dbReference type="SMART" id="SM00220">
    <property type="entry name" value="S_TKc"/>
    <property type="match status" value="1"/>
</dbReference>
<dbReference type="InterPro" id="IPR011990">
    <property type="entry name" value="TPR-like_helical_dom_sf"/>
</dbReference>
<dbReference type="PROSITE" id="PS50011">
    <property type="entry name" value="PROTEIN_KINASE_DOM"/>
    <property type="match status" value="1"/>
</dbReference>
<dbReference type="Gene3D" id="1.10.510.10">
    <property type="entry name" value="Transferase(Phosphotransferase) domain 1"/>
    <property type="match status" value="1"/>
</dbReference>
<dbReference type="Gene3D" id="1.25.40.10">
    <property type="entry name" value="Tetratricopeptide repeat domain"/>
    <property type="match status" value="1"/>
</dbReference>
<dbReference type="CDD" id="cd14014">
    <property type="entry name" value="STKc_PknB_like"/>
    <property type="match status" value="1"/>
</dbReference>
<keyword evidence="4 8" id="KW-0418">Kinase</keyword>
<dbReference type="Gene3D" id="3.30.200.20">
    <property type="entry name" value="Phosphorylase Kinase, domain 1"/>
    <property type="match status" value="1"/>
</dbReference>
<evidence type="ECO:0000313" key="9">
    <source>
        <dbReference type="Proteomes" id="UP000075635"/>
    </source>
</evidence>
<dbReference type="PANTHER" id="PTHR43671">
    <property type="entry name" value="SERINE/THREONINE-PROTEIN KINASE NEK"/>
    <property type="match status" value="1"/>
</dbReference>
<evidence type="ECO:0000256" key="6">
    <source>
        <dbReference type="SAM" id="Coils"/>
    </source>
</evidence>
<keyword evidence="5" id="KW-0067">ATP-binding</keyword>
<organism evidence="8 9">
    <name type="scientific">Sorangium cellulosum</name>
    <name type="common">Polyangium cellulosum</name>
    <dbReference type="NCBI Taxonomy" id="56"/>
    <lineage>
        <taxon>Bacteria</taxon>
        <taxon>Pseudomonadati</taxon>
        <taxon>Myxococcota</taxon>
        <taxon>Polyangia</taxon>
        <taxon>Polyangiales</taxon>
        <taxon>Polyangiaceae</taxon>
        <taxon>Sorangium</taxon>
    </lineage>
</organism>
<dbReference type="GO" id="GO:0005524">
    <property type="term" value="F:ATP binding"/>
    <property type="evidence" value="ECO:0007669"/>
    <property type="project" value="UniProtKB-KW"/>
</dbReference>
<evidence type="ECO:0000259" key="7">
    <source>
        <dbReference type="PROSITE" id="PS50011"/>
    </source>
</evidence>
<dbReference type="InterPro" id="IPR011009">
    <property type="entry name" value="Kinase-like_dom_sf"/>
</dbReference>
<dbReference type="Pfam" id="PF13191">
    <property type="entry name" value="AAA_16"/>
    <property type="match status" value="1"/>
</dbReference>
<evidence type="ECO:0000256" key="5">
    <source>
        <dbReference type="ARBA" id="ARBA00022840"/>
    </source>
</evidence>
<protein>
    <recommendedName>
        <fullName evidence="1">non-specific serine/threonine protein kinase</fullName>
        <ecNumber evidence="1">2.7.11.1</ecNumber>
    </recommendedName>
</protein>
<dbReference type="GO" id="GO:0004674">
    <property type="term" value="F:protein serine/threonine kinase activity"/>
    <property type="evidence" value="ECO:0007669"/>
    <property type="project" value="UniProtKB-EC"/>
</dbReference>
<evidence type="ECO:0000256" key="3">
    <source>
        <dbReference type="ARBA" id="ARBA00022741"/>
    </source>
</evidence>
<evidence type="ECO:0000256" key="4">
    <source>
        <dbReference type="ARBA" id="ARBA00022777"/>
    </source>
</evidence>
<dbReference type="InterPro" id="IPR008271">
    <property type="entry name" value="Ser/Thr_kinase_AS"/>
</dbReference>
<dbReference type="InterPro" id="IPR027417">
    <property type="entry name" value="P-loop_NTPase"/>
</dbReference>
<dbReference type="SUPFAM" id="SSF52540">
    <property type="entry name" value="P-loop containing nucleoside triphosphate hydrolases"/>
    <property type="match status" value="1"/>
</dbReference>
<keyword evidence="6" id="KW-0175">Coiled coil</keyword>
<name>A0A150RZT9_SORCE</name>
<dbReference type="PANTHER" id="PTHR43671:SF13">
    <property type="entry name" value="SERINE_THREONINE-PROTEIN KINASE NEK2"/>
    <property type="match status" value="1"/>
</dbReference>
<evidence type="ECO:0000256" key="2">
    <source>
        <dbReference type="ARBA" id="ARBA00022679"/>
    </source>
</evidence>
<accession>A0A150RZT9</accession>
<dbReference type="EMBL" id="JEMB01001639">
    <property type="protein sequence ID" value="KYF85735.1"/>
    <property type="molecule type" value="Genomic_DNA"/>
</dbReference>
<dbReference type="SUPFAM" id="SSF56112">
    <property type="entry name" value="Protein kinase-like (PK-like)"/>
    <property type="match status" value="1"/>
</dbReference>
<dbReference type="EC" id="2.7.11.1" evidence="1"/>
<comment type="caution">
    <text evidence="8">The sequence shown here is derived from an EMBL/GenBank/DDBJ whole genome shotgun (WGS) entry which is preliminary data.</text>
</comment>
<sequence>MLSGRLLDGRFELAEVAGSGGMGTVYRALDRASGAVVALKLLHKVDARAQARFDREARALSRMDHPRIVRYATHGVAPTGEPYLAMEWLSGESLAARLSRQELRLDESVALVRAVADALGAAHARGIVHRDIKPSNLFLVDGVLDRVKVIDFGIAQLPDATSRLTQTAAVVGTLGYMAPEQARGDLETLDARADIFSLGCVLFECLTGERAFRAQHVAALVWKLLLEEPPRARAMRPAVPEALDELLARMLAKEARARPADGAAVARCLDALGALEGSGAPNESGLAADRPLGQVITTGETRLTSIVAVRPAQASFFGPTETLALDEPSPSTLATVRRAALPLGAQVEVLADGVVVAMVVGAGSATDQAALVARCALQIRASLAGAAVVLVTGRGEPTGRSSLGEVLERAAVLLENADAPTGAGSRRGGVHIDAVTRALLDVRFEVVEQDGLCWLEAEREVGEGARMLLGKPSPYVGRERELRSLLELVEESFTEGRAAVALVTAPPGMGKSRLRHEVVEALRRRHADLDLGVVRGDAIGAGSAFAMLAGSLRGALGIAAGEPLDVRREKLARALEPLFAGKDRLRVAGFLGELLGVAPPDEEHPALRAARQSPALMAEAIQSAYLDHARAVASVRPVLVVLEDLHWGDAPSVRVFDRALRELGDRPYAVLAFGRPEVHELFPRLWAERGLSELRLRELPARAAEQLVRSALGASIGPGQVSALVRQAGGNAFYLEELIRAAAEGRGGALPETVLGMVEARLAALGPEARRLLRAASVFGDASWARGVRALLGALAPGTSEHDAWAELFEREILERRPSSRFAGEEEVGFRHALLREGAYAMLTERDRALGHRLAGEWLLEAGEQDPMVLAEHFARSDDRPRAAELYLRAAELALRGADAPAVLARVDKGIACGAAGETLAALHVRRMDALIWNDAHEEAHAAALQALEAAVPGSHSYWRTVTGALSCAANVDDRRAIEALLPRLDPADLPVDVQGAELASRMILLLLWEGLPALAERYLRRFERDIMTALAGDPHAEASFQIARGAWLLQAERDPWGALEAHLAAGRHLEGIGHHLYALMTSTFVAQDYLWLGAIDAAEQHIERVFAFDGTPGFTTVGAMMLRIVSLLEQRRLTEALDLTGAALRRASALQLTRSRSATMRLLRVEAHFLRSELAEAEEELRAVGDVAALVPVVRTTVLSSMAELRLRQGRVGEAVAFAREALDWDRRAGAVFAPRQESLPAIYAEALHASGDAEAAREVIRAARDELLARADKISDPAFRRGFLENVSANARTLALASAWLGEGSSTAPPGAE</sequence>
<dbReference type="Pfam" id="PF00069">
    <property type="entry name" value="Pkinase"/>
    <property type="match status" value="1"/>
</dbReference>
<dbReference type="InterPro" id="IPR050660">
    <property type="entry name" value="NEK_Ser/Thr_kinase"/>
</dbReference>
<evidence type="ECO:0000313" key="8">
    <source>
        <dbReference type="EMBL" id="KYF85735.1"/>
    </source>
</evidence>
<dbReference type="InterPro" id="IPR000719">
    <property type="entry name" value="Prot_kinase_dom"/>
</dbReference>
<evidence type="ECO:0000256" key="1">
    <source>
        <dbReference type="ARBA" id="ARBA00012513"/>
    </source>
</evidence>
<dbReference type="InterPro" id="IPR041664">
    <property type="entry name" value="AAA_16"/>
</dbReference>
<keyword evidence="2" id="KW-0808">Transferase</keyword>
<dbReference type="Proteomes" id="UP000075635">
    <property type="component" value="Unassembled WGS sequence"/>
</dbReference>